<protein>
    <submittedName>
        <fullName evidence="8">Uncharacterized protein</fullName>
    </submittedName>
</protein>
<dbReference type="PANTHER" id="PTHR12021">
    <property type="entry name" value="THYMOSIN BETA"/>
    <property type="match status" value="1"/>
</dbReference>
<comment type="similarity">
    <text evidence="2">Belongs to the thymosin beta family.</text>
</comment>
<dbReference type="CDD" id="cd22059">
    <property type="entry name" value="WH2_BetaT"/>
    <property type="match status" value="1"/>
</dbReference>
<sequence>MLAWRRACCPYINPGLCTDYTQAHLTWKGPFHTAPLNQNSSKMGDCNPVNQEVEHFNKQKLKKTNTQEKNHLPTKEEIEEEKKAIKKGNN</sequence>
<evidence type="ECO:0000256" key="1">
    <source>
        <dbReference type="ARBA" id="ARBA00004245"/>
    </source>
</evidence>
<keyword evidence="4" id="KW-0009">Actin-binding</keyword>
<accession>A0ABU7DGN0</accession>
<dbReference type="Proteomes" id="UP001352852">
    <property type="component" value="Unassembled WGS sequence"/>
</dbReference>
<keyword evidence="5" id="KW-0206">Cytoskeleton</keyword>
<organism evidence="8 9">
    <name type="scientific">Characodon lateralis</name>
    <dbReference type="NCBI Taxonomy" id="208331"/>
    <lineage>
        <taxon>Eukaryota</taxon>
        <taxon>Metazoa</taxon>
        <taxon>Chordata</taxon>
        <taxon>Craniata</taxon>
        <taxon>Vertebrata</taxon>
        <taxon>Euteleostomi</taxon>
        <taxon>Actinopterygii</taxon>
        <taxon>Neopterygii</taxon>
        <taxon>Teleostei</taxon>
        <taxon>Neoteleostei</taxon>
        <taxon>Acanthomorphata</taxon>
        <taxon>Ovalentaria</taxon>
        <taxon>Atherinomorphae</taxon>
        <taxon>Cyprinodontiformes</taxon>
        <taxon>Goodeidae</taxon>
        <taxon>Characodon</taxon>
    </lineage>
</organism>
<evidence type="ECO:0000256" key="7">
    <source>
        <dbReference type="SAM" id="MobiDB-lite"/>
    </source>
</evidence>
<dbReference type="PANTHER" id="PTHR12021:SF3">
    <property type="entry name" value="THYMOSIN BETA-4-LIKE"/>
    <property type="match status" value="1"/>
</dbReference>
<dbReference type="InterPro" id="IPR001152">
    <property type="entry name" value="Beta-thymosin"/>
</dbReference>
<name>A0ABU7DGN0_9TELE</name>
<reference evidence="8 9" key="1">
    <citation type="submission" date="2021-06" db="EMBL/GenBank/DDBJ databases">
        <authorList>
            <person name="Palmer J.M."/>
        </authorList>
    </citation>
    <scope>NUCLEOTIDE SEQUENCE [LARGE SCALE GENOMIC DNA]</scope>
    <source>
        <strain evidence="8 9">CL_MEX2019</strain>
        <tissue evidence="8">Muscle</tissue>
    </source>
</reference>
<evidence type="ECO:0000256" key="5">
    <source>
        <dbReference type="ARBA" id="ARBA00023212"/>
    </source>
</evidence>
<dbReference type="EMBL" id="JAHUTJ010024670">
    <property type="protein sequence ID" value="MED6272964.1"/>
    <property type="molecule type" value="Genomic_DNA"/>
</dbReference>
<dbReference type="InterPro" id="IPR038386">
    <property type="entry name" value="Beta-thymosin_sf"/>
</dbReference>
<keyword evidence="3" id="KW-0963">Cytoplasm</keyword>
<evidence type="ECO:0000256" key="4">
    <source>
        <dbReference type="ARBA" id="ARBA00023203"/>
    </source>
</evidence>
<evidence type="ECO:0000256" key="2">
    <source>
        <dbReference type="ARBA" id="ARBA00009511"/>
    </source>
</evidence>
<comment type="function">
    <text evidence="6">Plays an important role in the organization of the cytoskeleton. Binds to and sequesters actin monomers (G actin) and therefore inhibits actin polymerization.</text>
</comment>
<feature type="compositionally biased region" description="Basic and acidic residues" evidence="7">
    <location>
        <begin position="65"/>
        <end position="83"/>
    </location>
</feature>
<feature type="region of interest" description="Disordered" evidence="7">
    <location>
        <begin position="63"/>
        <end position="90"/>
    </location>
</feature>
<dbReference type="SMART" id="SM00152">
    <property type="entry name" value="THY"/>
    <property type="match status" value="1"/>
</dbReference>
<evidence type="ECO:0000256" key="3">
    <source>
        <dbReference type="ARBA" id="ARBA00022490"/>
    </source>
</evidence>
<evidence type="ECO:0000313" key="9">
    <source>
        <dbReference type="Proteomes" id="UP001352852"/>
    </source>
</evidence>
<evidence type="ECO:0000313" key="8">
    <source>
        <dbReference type="EMBL" id="MED6272964.1"/>
    </source>
</evidence>
<evidence type="ECO:0000256" key="6">
    <source>
        <dbReference type="ARBA" id="ARBA00025497"/>
    </source>
</evidence>
<keyword evidence="9" id="KW-1185">Reference proteome</keyword>
<proteinExistence type="inferred from homology"/>
<dbReference type="Pfam" id="PF01290">
    <property type="entry name" value="Thymosin"/>
    <property type="match status" value="1"/>
</dbReference>
<comment type="subcellular location">
    <subcellularLocation>
        <location evidence="1">Cytoplasm</location>
        <location evidence="1">Cytoskeleton</location>
    </subcellularLocation>
</comment>
<gene>
    <name evidence="8" type="ORF">CHARACLAT_002006</name>
</gene>
<comment type="caution">
    <text evidence="8">The sequence shown here is derived from an EMBL/GenBank/DDBJ whole genome shotgun (WGS) entry which is preliminary data.</text>
</comment>
<dbReference type="Gene3D" id="1.20.5.520">
    <property type="entry name" value="Single helix bin"/>
    <property type="match status" value="1"/>
</dbReference>